<dbReference type="SUPFAM" id="SSF53218">
    <property type="entry name" value="Molybdenum cofactor biosynthesis proteins"/>
    <property type="match status" value="1"/>
</dbReference>
<dbReference type="Proteomes" id="UP001473302">
    <property type="component" value="Unassembled WGS sequence"/>
</dbReference>
<organism evidence="2 3">
    <name type="scientific">Mucor flavus</name>
    <dbReference type="NCBI Taxonomy" id="439312"/>
    <lineage>
        <taxon>Eukaryota</taxon>
        <taxon>Fungi</taxon>
        <taxon>Fungi incertae sedis</taxon>
        <taxon>Mucoromycota</taxon>
        <taxon>Mucoromycotina</taxon>
        <taxon>Mucoromycetes</taxon>
        <taxon>Mucorales</taxon>
        <taxon>Mucorineae</taxon>
        <taxon>Mucoraceae</taxon>
        <taxon>Mucor</taxon>
    </lineage>
</organism>
<evidence type="ECO:0000313" key="2">
    <source>
        <dbReference type="EMBL" id="GAA5811879.1"/>
    </source>
</evidence>
<dbReference type="PANTHER" id="PTHR47675">
    <property type="entry name" value="MOLYBDOPTERIN BINDING DOMAIN PROTEIN (AFU_ORTHOLOGUE AFUA_5G11210)"/>
    <property type="match status" value="1"/>
</dbReference>
<feature type="domain" description="MoaB/Mog" evidence="1">
    <location>
        <begin position="34"/>
        <end position="207"/>
    </location>
</feature>
<dbReference type="PANTHER" id="PTHR47675:SF1">
    <property type="entry name" value="MOLYBDOPTERIN BINDING DOMAIN PROTEIN (AFU_ORTHOLOGUE AFUA_5G11210)"/>
    <property type="match status" value="1"/>
</dbReference>
<name>A0ABP9YYF9_9FUNG</name>
<dbReference type="CDD" id="cd00885">
    <property type="entry name" value="cinA"/>
    <property type="match status" value="1"/>
</dbReference>
<evidence type="ECO:0000313" key="3">
    <source>
        <dbReference type="Proteomes" id="UP001473302"/>
    </source>
</evidence>
<dbReference type="Gene3D" id="3.40.980.10">
    <property type="entry name" value="MoaB/Mog-like domain"/>
    <property type="match status" value="1"/>
</dbReference>
<dbReference type="EMBL" id="BAABUK010000011">
    <property type="protein sequence ID" value="GAA5811879.1"/>
    <property type="molecule type" value="Genomic_DNA"/>
</dbReference>
<dbReference type="SMART" id="SM00852">
    <property type="entry name" value="MoCF_biosynth"/>
    <property type="match status" value="1"/>
</dbReference>
<proteinExistence type="predicted"/>
<reference evidence="2 3" key="1">
    <citation type="submission" date="2024-04" db="EMBL/GenBank/DDBJ databases">
        <title>genome sequences of Mucor flavus KT1a and Helicostylum pulchrum KT1b strains isolated from the surface of a dry-aged beef.</title>
        <authorList>
            <person name="Toyotome T."/>
            <person name="Hosono M."/>
            <person name="Torimaru M."/>
            <person name="Fukuda K."/>
            <person name="Mikami N."/>
        </authorList>
    </citation>
    <scope>NUCLEOTIDE SEQUENCE [LARGE SCALE GENOMIC DNA]</scope>
    <source>
        <strain evidence="2 3">KT1a</strain>
    </source>
</reference>
<dbReference type="Pfam" id="PF24102">
    <property type="entry name" value="FLAD1_M"/>
    <property type="match status" value="1"/>
</dbReference>
<evidence type="ECO:0000259" key="1">
    <source>
        <dbReference type="SMART" id="SM00852"/>
    </source>
</evidence>
<sequence length="291" mass="32671">MITSLLRPLQRKHLFLRKGISIIMSQQQKGFSAACCIIGDEILNGKTRDSNAYFLCKKSTSTSKYLFELGIDLKRVETIPDDYDSIAETIKRLSSQHDIVFTSGGIGPTHDDITYEALARAFDLPLKLDEETCVRMEQVSKTKIEGWSLTEERKRMAVFPEPSIKLRNQDDLWVPVVVVNKNVHVLPGIPKLFERLLESLKPHFVTLAGESTSYHRVQVATELPEGQIASFLSQLQDECNSQNIKIGSYPKWGKTKDGVRVVVSVVGKDRDNVHLIGNKVADGTSGWIIKD</sequence>
<dbReference type="Pfam" id="PF00994">
    <property type="entry name" value="MoCF_biosynth"/>
    <property type="match status" value="1"/>
</dbReference>
<comment type="caution">
    <text evidence="2">The sequence shown here is derived from an EMBL/GenBank/DDBJ whole genome shotgun (WGS) entry which is preliminary data.</text>
</comment>
<protein>
    <recommendedName>
        <fullName evidence="1">MoaB/Mog domain-containing protein</fullName>
    </recommendedName>
</protein>
<accession>A0ABP9YYF9</accession>
<dbReference type="InterPro" id="IPR056596">
    <property type="entry name" value="FLAD1_M"/>
</dbReference>
<dbReference type="InterPro" id="IPR001453">
    <property type="entry name" value="MoaB/Mog_dom"/>
</dbReference>
<dbReference type="InterPro" id="IPR036425">
    <property type="entry name" value="MoaB/Mog-like_dom_sf"/>
</dbReference>
<keyword evidence="3" id="KW-1185">Reference proteome</keyword>
<gene>
    <name evidence="2" type="ORF">MFLAVUS_005326</name>
</gene>